<organism evidence="1 2">
    <name type="scientific">Streptomyces achmelvichensis</name>
    <dbReference type="NCBI Taxonomy" id="3134111"/>
    <lineage>
        <taxon>Bacteria</taxon>
        <taxon>Bacillati</taxon>
        <taxon>Actinomycetota</taxon>
        <taxon>Actinomycetes</taxon>
        <taxon>Kitasatosporales</taxon>
        <taxon>Streptomycetaceae</taxon>
        <taxon>Streptomyces</taxon>
    </lineage>
</organism>
<dbReference type="Proteomes" id="UP001377168">
    <property type="component" value="Unassembled WGS sequence"/>
</dbReference>
<proteinExistence type="predicted"/>
<dbReference type="EMBL" id="JBBKAJ010000018">
    <property type="protein sequence ID" value="MEJ8632395.1"/>
    <property type="molecule type" value="Genomic_DNA"/>
</dbReference>
<sequence>MGVLSAAMVAALVTGGTVASVGAAAAADDLPVNIVCPQVNTCEQIAAGIDQAHGVAVDGDGNSYVSTGYGVLWRVSSGGVKTQITTGLGNALGVAVDGDGNSYVGNTAGELWRVSSGGVKTQITTGLGSAFGVAMDGDGNSYVGDSSGVLWGVSSGGVKTQITTGLGAATGVALDGDGNFYVITLYGELWGVSPGGVKTQITTGLGNAYGVAVDGDGNAYVSNSAGVLWRVSPGGVKETVATNIGSGTYRAYGMALDGGGNAFVASFDGGSLWSLPGVGVPVNQPPAAPLVTVPKDGSTTGKFPKFAGKAVQENGAVDAEKVKVLDDNGIVLATVPVRQTDGYFSWKRDDAWPAGEHMLQFVAVQGERESQPTTVTFQVAPGPEAPTVSIPGDDAQVGPKPKFVGSAPGATQVLVQNLDNTTIAQLPVRGDGYFSWTQPTAWTAGPHTIQFVAKNSLGLSEPTLKKFIVHIPAPTITLPGNGSVTGSLPKFSGTAPANSTVVLYENNQKLGTANVNSSGNWTWRWADPDGVWKNWTNGLHTVDAYTTIAGSQSLDHTSVTFTVQ</sequence>
<keyword evidence="2" id="KW-1185">Reference proteome</keyword>
<accession>A0ACC6PM79</accession>
<name>A0ACC6PM79_9ACTN</name>
<reference evidence="1" key="1">
    <citation type="submission" date="2024-03" db="EMBL/GenBank/DDBJ databases">
        <title>Novel Streptomyces species of biotechnological and ecological value are a feature of Machair soil.</title>
        <authorList>
            <person name="Prole J.R."/>
            <person name="Goodfellow M."/>
            <person name="Allenby N."/>
            <person name="Ward A.C."/>
        </authorList>
    </citation>
    <scope>NUCLEOTIDE SEQUENCE</scope>
    <source>
        <strain evidence="1">MS2.AVA.5</strain>
    </source>
</reference>
<gene>
    <name evidence="1" type="ORF">WKI67_02935</name>
</gene>
<evidence type="ECO:0000313" key="2">
    <source>
        <dbReference type="Proteomes" id="UP001377168"/>
    </source>
</evidence>
<protein>
    <submittedName>
        <fullName evidence="1">Uncharacterized protein</fullName>
    </submittedName>
</protein>
<evidence type="ECO:0000313" key="1">
    <source>
        <dbReference type="EMBL" id="MEJ8632395.1"/>
    </source>
</evidence>
<comment type="caution">
    <text evidence="1">The sequence shown here is derived from an EMBL/GenBank/DDBJ whole genome shotgun (WGS) entry which is preliminary data.</text>
</comment>